<organism evidence="10 11">
    <name type="scientific">Pelobates cultripes</name>
    <name type="common">Western spadefoot toad</name>
    <dbReference type="NCBI Taxonomy" id="61616"/>
    <lineage>
        <taxon>Eukaryota</taxon>
        <taxon>Metazoa</taxon>
        <taxon>Chordata</taxon>
        <taxon>Craniata</taxon>
        <taxon>Vertebrata</taxon>
        <taxon>Euteleostomi</taxon>
        <taxon>Amphibia</taxon>
        <taxon>Batrachia</taxon>
        <taxon>Anura</taxon>
        <taxon>Pelobatoidea</taxon>
        <taxon>Pelobatidae</taxon>
        <taxon>Pelobates</taxon>
    </lineage>
</organism>
<evidence type="ECO:0000313" key="11">
    <source>
        <dbReference type="Proteomes" id="UP001295444"/>
    </source>
</evidence>
<evidence type="ECO:0000256" key="9">
    <source>
        <dbReference type="ARBA" id="ARBA00023180"/>
    </source>
</evidence>
<dbReference type="GO" id="GO:0009247">
    <property type="term" value="P:glycolipid biosynthetic process"/>
    <property type="evidence" value="ECO:0007669"/>
    <property type="project" value="InterPro"/>
</dbReference>
<comment type="similarity">
    <text evidence="2">Belongs to the galactose-3-O-sulfotransferase family.</text>
</comment>
<accession>A0AAD1VRW7</accession>
<protein>
    <submittedName>
        <fullName evidence="10">Galactose-3-O-sulfotransferase 2-like</fullName>
    </submittedName>
</protein>
<keyword evidence="5" id="KW-0735">Signal-anchor</keyword>
<comment type="subcellular location">
    <subcellularLocation>
        <location evidence="1">Golgi apparatus membrane</location>
        <topology evidence="1">Single-pass type II membrane protein</topology>
    </subcellularLocation>
</comment>
<dbReference type="EMBL" id="OW240913">
    <property type="protein sequence ID" value="CAH2246495.1"/>
    <property type="molecule type" value="Genomic_DNA"/>
</dbReference>
<dbReference type="Gene3D" id="3.40.50.300">
    <property type="entry name" value="P-loop containing nucleotide triphosphate hydrolases"/>
    <property type="match status" value="2"/>
</dbReference>
<dbReference type="PANTHER" id="PTHR14647:SF62">
    <property type="entry name" value="GALACTOSE-3-O-SULFOTRANSFERASE 2"/>
    <property type="match status" value="1"/>
</dbReference>
<evidence type="ECO:0000256" key="8">
    <source>
        <dbReference type="ARBA" id="ARBA00023136"/>
    </source>
</evidence>
<keyword evidence="9" id="KW-0325">Glycoprotein</keyword>
<evidence type="ECO:0000256" key="6">
    <source>
        <dbReference type="ARBA" id="ARBA00022989"/>
    </source>
</evidence>
<evidence type="ECO:0000256" key="1">
    <source>
        <dbReference type="ARBA" id="ARBA00004323"/>
    </source>
</evidence>
<dbReference type="GO" id="GO:0001733">
    <property type="term" value="F:galactosylceramide sulfotransferase activity"/>
    <property type="evidence" value="ECO:0007669"/>
    <property type="project" value="InterPro"/>
</dbReference>
<evidence type="ECO:0000256" key="5">
    <source>
        <dbReference type="ARBA" id="ARBA00022968"/>
    </source>
</evidence>
<keyword evidence="7" id="KW-0333">Golgi apparatus</keyword>
<dbReference type="Proteomes" id="UP001295444">
    <property type="component" value="Chromosome 02"/>
</dbReference>
<dbReference type="InterPro" id="IPR009729">
    <property type="entry name" value="Gal-3-0_sulfotransfrase"/>
</dbReference>
<feature type="non-terminal residue" evidence="10">
    <location>
        <position position="801"/>
    </location>
</feature>
<keyword evidence="6" id="KW-1133">Transmembrane helix</keyword>
<name>A0AAD1VRW7_PELCU</name>
<keyword evidence="4" id="KW-0812">Transmembrane</keyword>
<keyword evidence="8" id="KW-0472">Membrane</keyword>
<dbReference type="GO" id="GO:0000139">
    <property type="term" value="C:Golgi membrane"/>
    <property type="evidence" value="ECO:0007669"/>
    <property type="project" value="UniProtKB-SubCell"/>
</dbReference>
<gene>
    <name evidence="10" type="ORF">PECUL_23A053271</name>
</gene>
<sequence length="801" mass="92576">MELELEALRRKRIEMCQICLEALIPPLPTAKHEHTPTHSSGEGVSLSQAPILDLGAVRVIQPAFLLNRQGSGSSHPRDLKAVHAGCSGTLVQKQDYKLVVSACLLRLDGGVWCFPCRRWWQPKYFQIKQQPTALSGKLACKLLAPHSPLPLAPLLTPLYSLALSLYDADHDQLPGFYHLQIILSRVMFIYNEGESKGQDTGSQSRGEVELQASECAPGTHVFFLKTHKTGSSTVMNMLFRFGDTRNLTFAFPKISHFSYPSYFHSTFVDGFSKESKQEFHIMCHHMRFQLSEVENVMPNDTFYFTILRNPVTQMESSFSYNKKQEVFQKSESLEDFLNNTSKYYRSNMSSSYYAKNYIAFDFGFDNNGRESEKHYKLLCQTVEIMFDLVLIVEYFDESLVLLKNALCWTFDDVLSIKLNSRSNSSKHSLSEKAQEKIKNWSQLDWHMYVYFNKSFWDQVEKFGRKRMDRELEELRRKRFKMAQVCLQGEADPDNMTDKSLSPYQSGRARILGHNLKPGLNDAEKQFCQKLVTPEIQYTNLLKIQRHSKSECHGCPLELQGGIRYNRVGGDRAEHTEGNPYCHPGELAAEKGYTCSCKERTHIFFLKTHKTASSTVMNILFRFGDTRNLTFAFPKNGHFSYPSLFNSKLVDGFSKESKQEFHIMCHHMRFQLSEVENVMPNDTFYFTILRNPVTQMESSFSYNKKQEVFQKSASLEDFLNNTSKYYRSNMSSSYYAKNYIAFDLGFDNNGRESEKHYKLLCQTVEIMFDLVLIVEYFDESLVLLKNARCWTFDDVLSIKLNN</sequence>
<reference evidence="10" key="1">
    <citation type="submission" date="2022-03" db="EMBL/GenBank/DDBJ databases">
        <authorList>
            <person name="Alioto T."/>
            <person name="Alioto T."/>
            <person name="Gomez Garrido J."/>
        </authorList>
    </citation>
    <scope>NUCLEOTIDE SEQUENCE</scope>
</reference>
<proteinExistence type="inferred from homology"/>
<evidence type="ECO:0000256" key="3">
    <source>
        <dbReference type="ARBA" id="ARBA00022679"/>
    </source>
</evidence>
<evidence type="ECO:0000313" key="10">
    <source>
        <dbReference type="EMBL" id="CAH2246495.1"/>
    </source>
</evidence>
<evidence type="ECO:0000256" key="2">
    <source>
        <dbReference type="ARBA" id="ARBA00008124"/>
    </source>
</evidence>
<dbReference type="Pfam" id="PF06990">
    <property type="entry name" value="Gal-3-0_sulfotr"/>
    <property type="match status" value="2"/>
</dbReference>
<dbReference type="AlphaFoldDB" id="A0AAD1VRW7"/>
<dbReference type="InterPro" id="IPR027417">
    <property type="entry name" value="P-loop_NTPase"/>
</dbReference>
<dbReference type="PANTHER" id="PTHR14647">
    <property type="entry name" value="GALACTOSE-3-O-SULFOTRANSFERASE"/>
    <property type="match status" value="1"/>
</dbReference>
<dbReference type="SUPFAM" id="SSF52540">
    <property type="entry name" value="P-loop containing nucleoside triphosphate hydrolases"/>
    <property type="match status" value="2"/>
</dbReference>
<evidence type="ECO:0000256" key="4">
    <source>
        <dbReference type="ARBA" id="ARBA00022692"/>
    </source>
</evidence>
<evidence type="ECO:0000256" key="7">
    <source>
        <dbReference type="ARBA" id="ARBA00023034"/>
    </source>
</evidence>
<keyword evidence="11" id="KW-1185">Reference proteome</keyword>
<keyword evidence="3" id="KW-0808">Transferase</keyword>